<feature type="compositionally biased region" description="Basic and acidic residues" evidence="1">
    <location>
        <begin position="273"/>
        <end position="289"/>
    </location>
</feature>
<dbReference type="InterPro" id="IPR023393">
    <property type="entry name" value="START-like_dom_sf"/>
</dbReference>
<dbReference type="OrthoDB" id="5403181at2759"/>
<dbReference type="EMBL" id="WUBL01000004">
    <property type="protein sequence ID" value="KAF2972853.1"/>
    <property type="molecule type" value="Genomic_DNA"/>
</dbReference>
<dbReference type="PANTHER" id="PTHR40370">
    <property type="entry name" value="EXPRESSED PROTEIN"/>
    <property type="match status" value="1"/>
</dbReference>
<feature type="region of interest" description="Disordered" evidence="1">
    <location>
        <begin position="421"/>
        <end position="446"/>
    </location>
</feature>
<accession>A0A7C8N085</accession>
<evidence type="ECO:0000313" key="3">
    <source>
        <dbReference type="EMBL" id="KAF2972853.1"/>
    </source>
</evidence>
<dbReference type="InterPro" id="IPR024500">
    <property type="entry name" value="DUF3074"/>
</dbReference>
<feature type="region of interest" description="Disordered" evidence="1">
    <location>
        <begin position="369"/>
        <end position="401"/>
    </location>
</feature>
<feature type="domain" description="DUF3074" evidence="2">
    <location>
        <begin position="94"/>
        <end position="331"/>
    </location>
</feature>
<gene>
    <name evidence="3" type="ORF">GQX73_g839</name>
</gene>
<dbReference type="InParanoid" id="A0A7C8N085"/>
<feature type="region of interest" description="Disordered" evidence="1">
    <location>
        <begin position="477"/>
        <end position="578"/>
    </location>
</feature>
<dbReference type="Gene3D" id="3.30.530.20">
    <property type="match status" value="1"/>
</dbReference>
<proteinExistence type="predicted"/>
<feature type="region of interest" description="Disordered" evidence="1">
    <location>
        <begin position="231"/>
        <end position="304"/>
    </location>
</feature>
<organism evidence="3 4">
    <name type="scientific">Xylaria multiplex</name>
    <dbReference type="NCBI Taxonomy" id="323545"/>
    <lineage>
        <taxon>Eukaryota</taxon>
        <taxon>Fungi</taxon>
        <taxon>Dikarya</taxon>
        <taxon>Ascomycota</taxon>
        <taxon>Pezizomycotina</taxon>
        <taxon>Sordariomycetes</taxon>
        <taxon>Xylariomycetidae</taxon>
        <taxon>Xylariales</taxon>
        <taxon>Xylariaceae</taxon>
        <taxon>Xylaria</taxon>
    </lineage>
</organism>
<name>A0A7C8N085_9PEZI</name>
<feature type="region of interest" description="Disordered" evidence="1">
    <location>
        <begin position="629"/>
        <end position="663"/>
    </location>
</feature>
<dbReference type="Pfam" id="PF11274">
    <property type="entry name" value="DUF3074"/>
    <property type="match status" value="1"/>
</dbReference>
<protein>
    <recommendedName>
        <fullName evidence="2">DUF3074 domain-containing protein</fullName>
    </recommendedName>
</protein>
<dbReference type="AlphaFoldDB" id="A0A7C8N085"/>
<dbReference type="SUPFAM" id="SSF55961">
    <property type="entry name" value="Bet v1-like"/>
    <property type="match status" value="1"/>
</dbReference>
<comment type="caution">
    <text evidence="3">The sequence shown here is derived from an EMBL/GenBank/DDBJ whole genome shotgun (WGS) entry which is preliminary data.</text>
</comment>
<reference evidence="3 4" key="1">
    <citation type="submission" date="2019-12" db="EMBL/GenBank/DDBJ databases">
        <title>Draft genome sequence of the ascomycete Xylaria multiplex DSM 110363.</title>
        <authorList>
            <person name="Buettner E."/>
            <person name="Kellner H."/>
        </authorList>
    </citation>
    <scope>NUCLEOTIDE SEQUENCE [LARGE SCALE GENOMIC DNA]</scope>
    <source>
        <strain evidence="3 4">DSM 110363</strain>
    </source>
</reference>
<evidence type="ECO:0000313" key="4">
    <source>
        <dbReference type="Proteomes" id="UP000481858"/>
    </source>
</evidence>
<feature type="compositionally biased region" description="Low complexity" evidence="1">
    <location>
        <begin position="477"/>
        <end position="489"/>
    </location>
</feature>
<feature type="compositionally biased region" description="Polar residues" evidence="1">
    <location>
        <begin position="238"/>
        <end position="258"/>
    </location>
</feature>
<dbReference type="Proteomes" id="UP000481858">
    <property type="component" value="Unassembled WGS sequence"/>
</dbReference>
<evidence type="ECO:0000259" key="2">
    <source>
        <dbReference type="Pfam" id="PF11274"/>
    </source>
</evidence>
<evidence type="ECO:0000256" key="1">
    <source>
        <dbReference type="SAM" id="MobiDB-lite"/>
    </source>
</evidence>
<dbReference type="PANTHER" id="PTHR40370:SF1">
    <property type="entry name" value="DUF3074 DOMAIN-CONTAINING PROTEIN"/>
    <property type="match status" value="1"/>
</dbReference>
<feature type="compositionally biased region" description="Basic and acidic residues" evidence="1">
    <location>
        <begin position="490"/>
        <end position="578"/>
    </location>
</feature>
<keyword evidence="4" id="KW-1185">Reference proteome</keyword>
<sequence length="663" mass="73689">MANAHGKFKVLGPVEWESFAQEDPMTLLEDIFSDAHCLISSIPNPLEDDSPPSQTADSLHQARELRKQWKEVKVHNPLGLNIYKLAAKDGKGAWFARRSVHDGQSFKKWKTGMEREFAESLKVQGQPGGGKIRGLGADKCVIDETVDKRGKIQVYQLSAQFPGPTTPRDFVTLCLSYGTAIKTPTPDRSSKPEYFMLVSKPCIHPECPERQGFIRGYYESVEFIREIKVEKSPRKTKTPSLSGVASEDTSPSTTNGSDEVSKDPVISNPVNSNRDDESKGDENHSHEENDSTIEWTMITRSDPGGSVPRFIIEKKTPEGIANDAGKFFQWISSQNFEELLNPNYESTQAKAETTPGVIPMPNTFKTLSNNIPTLSVDPREKLSPRAAEQDGPESPGPGGVYGMISGALGIVASAAASRFLGTPGSRGEDESESEVSIPDVSEDSSSIHSFHSFDATADVEVPAKTVEDKGPAMFISAGASGDSLNSASSSHDKELRKLEERRRKAEDKLRRAEERALTKKNDDAQRDELALQKLREKHERWVAKQEEKYRRERRKLETKRATEERKAEERRRKQIERDDRASLTLELDKVRAERDIARKEIEILKGQVGQLQALNTKLAARLGREGINLDDDLKSNSKVDGLVPGNLSRSVSEQGLEKKLVKL</sequence>